<evidence type="ECO:0000313" key="3">
    <source>
        <dbReference type="EMBL" id="CAE4567837.1"/>
    </source>
</evidence>
<feature type="chain" id="PRO_5030571687" evidence="2">
    <location>
        <begin position="30"/>
        <end position="256"/>
    </location>
</feature>
<keyword evidence="2" id="KW-0732">Signal</keyword>
<evidence type="ECO:0000256" key="1">
    <source>
        <dbReference type="SAM" id="MobiDB-lite"/>
    </source>
</evidence>
<feature type="signal peptide" evidence="2">
    <location>
        <begin position="1"/>
        <end position="29"/>
    </location>
</feature>
<protein>
    <submittedName>
        <fullName evidence="3">Uncharacterized protein</fullName>
    </submittedName>
</protein>
<organism evidence="3">
    <name type="scientific">Alexandrium monilatum</name>
    <dbReference type="NCBI Taxonomy" id="311494"/>
    <lineage>
        <taxon>Eukaryota</taxon>
        <taxon>Sar</taxon>
        <taxon>Alveolata</taxon>
        <taxon>Dinophyceae</taxon>
        <taxon>Gonyaulacales</taxon>
        <taxon>Pyrocystaceae</taxon>
        <taxon>Alexandrium</taxon>
    </lineage>
</organism>
<feature type="compositionally biased region" description="Low complexity" evidence="1">
    <location>
        <begin position="86"/>
        <end position="95"/>
    </location>
</feature>
<dbReference type="EMBL" id="HBNR01011560">
    <property type="protein sequence ID" value="CAE4567837.1"/>
    <property type="molecule type" value="Transcribed_RNA"/>
</dbReference>
<gene>
    <name evidence="3" type="ORF">AMON00008_LOCUS7456</name>
</gene>
<dbReference type="AlphaFoldDB" id="A0A7S4Q0Q8"/>
<proteinExistence type="predicted"/>
<feature type="region of interest" description="Disordered" evidence="1">
    <location>
        <begin position="86"/>
        <end position="119"/>
    </location>
</feature>
<feature type="compositionally biased region" description="Acidic residues" evidence="1">
    <location>
        <begin position="100"/>
        <end position="111"/>
    </location>
</feature>
<reference evidence="3" key="1">
    <citation type="submission" date="2021-01" db="EMBL/GenBank/DDBJ databases">
        <authorList>
            <person name="Corre E."/>
            <person name="Pelletier E."/>
            <person name="Niang G."/>
            <person name="Scheremetjew M."/>
            <person name="Finn R."/>
            <person name="Kale V."/>
            <person name="Holt S."/>
            <person name="Cochrane G."/>
            <person name="Meng A."/>
            <person name="Brown T."/>
            <person name="Cohen L."/>
        </authorList>
    </citation>
    <scope>NUCLEOTIDE SEQUENCE</scope>
    <source>
        <strain evidence="3">CCMP3105</strain>
    </source>
</reference>
<feature type="compositionally biased region" description="Low complexity" evidence="1">
    <location>
        <begin position="196"/>
        <end position="211"/>
    </location>
</feature>
<evidence type="ECO:0000256" key="2">
    <source>
        <dbReference type="SAM" id="SignalP"/>
    </source>
</evidence>
<sequence length="256" mass="26724">MAPAGPTAAVATACLALLGGMCSPWGTSSHGPARRAELSVEGPWQQQQRMETDPVFPERELPSAPNAAGALPAGVAAVAGAKAEPPTARLARLGAPPAPEETEREEREELEPPASASALWGVPPSAVPIVCAAAFWDLLLLGLPATWGWWHRCRTSTSLDEPAEEARQCGTREAEVPGESNASRAASRGRPAVQRSSSPMALAKPKPALKAQTGGRGGERGAASLASILKVARPLRQEARVVRRVSFASEEGWVLS</sequence>
<feature type="region of interest" description="Disordered" evidence="1">
    <location>
        <begin position="170"/>
        <end position="220"/>
    </location>
</feature>
<name>A0A7S4Q0Q8_9DINO</name>
<accession>A0A7S4Q0Q8</accession>